<protein>
    <recommendedName>
        <fullName evidence="3">beta-glucosidase</fullName>
        <ecNumber evidence="3">3.2.1.21</ecNumber>
    </recommendedName>
</protein>
<keyword evidence="7" id="KW-1185">Reference proteome</keyword>
<evidence type="ECO:0000256" key="4">
    <source>
        <dbReference type="ARBA" id="ARBA00022801"/>
    </source>
</evidence>
<evidence type="ECO:0000313" key="7">
    <source>
        <dbReference type="Proteomes" id="UP000008311"/>
    </source>
</evidence>
<keyword evidence="6" id="KW-0326">Glycosidase</keyword>
<dbReference type="InterPro" id="IPR017853">
    <property type="entry name" value="GH"/>
</dbReference>
<dbReference type="eggNOG" id="ENOG502QR4D">
    <property type="taxonomic scope" value="Eukaryota"/>
</dbReference>
<dbReference type="PANTHER" id="PTHR42715">
    <property type="entry name" value="BETA-GLUCOSIDASE"/>
    <property type="match status" value="1"/>
</dbReference>
<dbReference type="InParanoid" id="B9TJR9"/>
<dbReference type="GO" id="GO:0008422">
    <property type="term" value="F:beta-glucosidase activity"/>
    <property type="evidence" value="ECO:0007669"/>
    <property type="project" value="UniProtKB-EC"/>
</dbReference>
<dbReference type="PRINTS" id="PR00133">
    <property type="entry name" value="GLHYDRLASE3"/>
</dbReference>
<name>B9TJR9_RICCO</name>
<dbReference type="InterPro" id="IPR036962">
    <property type="entry name" value="Glyco_hydro_3_N_sf"/>
</dbReference>
<reference evidence="7" key="1">
    <citation type="journal article" date="2010" name="Nat. Biotechnol.">
        <title>Draft genome sequence of the oilseed species Ricinus communis.</title>
        <authorList>
            <person name="Chan A.P."/>
            <person name="Crabtree J."/>
            <person name="Zhao Q."/>
            <person name="Lorenzi H."/>
            <person name="Orvis J."/>
            <person name="Puiu D."/>
            <person name="Melake-Berhan A."/>
            <person name="Jones K.M."/>
            <person name="Redman J."/>
            <person name="Chen G."/>
            <person name="Cahoon E.B."/>
            <person name="Gedil M."/>
            <person name="Stanke M."/>
            <person name="Haas B.J."/>
            <person name="Wortman J.R."/>
            <person name="Fraser-Liggett C.M."/>
            <person name="Ravel J."/>
            <person name="Rabinowicz P.D."/>
        </authorList>
    </citation>
    <scope>NUCLEOTIDE SEQUENCE [LARGE SCALE GENOMIC DNA]</scope>
    <source>
        <strain evidence="7">cv. Hale</strain>
    </source>
</reference>
<gene>
    <name evidence="6" type="ORF">RCOM_1903090</name>
</gene>
<dbReference type="Proteomes" id="UP000008311">
    <property type="component" value="Unassembled WGS sequence"/>
</dbReference>
<proteinExistence type="inferred from homology"/>
<evidence type="ECO:0000256" key="2">
    <source>
        <dbReference type="ARBA" id="ARBA00005336"/>
    </source>
</evidence>
<evidence type="ECO:0000259" key="5">
    <source>
        <dbReference type="Pfam" id="PF00933"/>
    </source>
</evidence>
<dbReference type="STRING" id="3988.B9TJR9"/>
<dbReference type="Pfam" id="PF00933">
    <property type="entry name" value="Glyco_hydro_3"/>
    <property type="match status" value="1"/>
</dbReference>
<dbReference type="GO" id="GO:0005975">
    <property type="term" value="P:carbohydrate metabolic process"/>
    <property type="evidence" value="ECO:0007669"/>
    <property type="project" value="InterPro"/>
</dbReference>
<dbReference type="InterPro" id="IPR050288">
    <property type="entry name" value="Cellulose_deg_GH3"/>
</dbReference>
<comment type="similarity">
    <text evidence="2">Belongs to the glycosyl hydrolase 3 family.</text>
</comment>
<dbReference type="Gene3D" id="3.20.20.300">
    <property type="entry name" value="Glycoside hydrolase, family 3, N-terminal domain"/>
    <property type="match status" value="1"/>
</dbReference>
<dbReference type="EMBL" id="EQ984282">
    <property type="protein sequence ID" value="EEF23894.1"/>
    <property type="molecule type" value="Genomic_DNA"/>
</dbReference>
<feature type="domain" description="Glycoside hydrolase family 3 N-terminal" evidence="5">
    <location>
        <begin position="46"/>
        <end position="257"/>
    </location>
</feature>
<dbReference type="SUPFAM" id="SSF51445">
    <property type="entry name" value="(Trans)glycosidases"/>
    <property type="match status" value="1"/>
</dbReference>
<comment type="catalytic activity">
    <reaction evidence="1">
        <text>Hydrolysis of terminal, non-reducing beta-D-glucosyl residues with release of beta-D-glucose.</text>
        <dbReference type="EC" id="3.2.1.21"/>
    </reaction>
</comment>
<sequence length="257" mass="27030">MAMLTAGASMWSTAAVPGAGIASLAMADGPMGVAGPRVDERDVSLLTPAPVALGASWDRELVRRVGRLVGGEAIRRKVDLMLAPNLNLARSPLSGRAFEYFSEDPLLCGALGVSWIQGCQAVGTGAVAKHLVCNDSETARDRMNAVVDARTLREVYLQPFEMAAQAGCAGMLTAYNKLNGTWCAESATVIRQIAKTEWKFGGVFMSDWFGTHSTRGSLEGGLDLEMPGPARYLGAHSAAAVAEGAIPQARLHDAAAR</sequence>
<keyword evidence="4 6" id="KW-0378">Hydrolase</keyword>
<accession>B9TJR9</accession>
<evidence type="ECO:0000256" key="3">
    <source>
        <dbReference type="ARBA" id="ARBA00012744"/>
    </source>
</evidence>
<dbReference type="InterPro" id="IPR001764">
    <property type="entry name" value="Glyco_hydro_3_N"/>
</dbReference>
<dbReference type="PANTHER" id="PTHR42715:SF10">
    <property type="entry name" value="BETA-GLUCOSIDASE"/>
    <property type="match status" value="1"/>
</dbReference>
<feature type="non-terminal residue" evidence="6">
    <location>
        <position position="257"/>
    </location>
</feature>
<dbReference type="AlphaFoldDB" id="B9TJR9"/>
<evidence type="ECO:0000256" key="1">
    <source>
        <dbReference type="ARBA" id="ARBA00000448"/>
    </source>
</evidence>
<dbReference type="EC" id="3.2.1.21" evidence="3"/>
<evidence type="ECO:0000313" key="6">
    <source>
        <dbReference type="EMBL" id="EEF23894.1"/>
    </source>
</evidence>
<organism evidence="6 7">
    <name type="scientific">Ricinus communis</name>
    <name type="common">Castor bean</name>
    <dbReference type="NCBI Taxonomy" id="3988"/>
    <lineage>
        <taxon>Eukaryota</taxon>
        <taxon>Viridiplantae</taxon>
        <taxon>Streptophyta</taxon>
        <taxon>Embryophyta</taxon>
        <taxon>Tracheophyta</taxon>
        <taxon>Spermatophyta</taxon>
        <taxon>Magnoliopsida</taxon>
        <taxon>eudicotyledons</taxon>
        <taxon>Gunneridae</taxon>
        <taxon>Pentapetalae</taxon>
        <taxon>rosids</taxon>
        <taxon>fabids</taxon>
        <taxon>Malpighiales</taxon>
        <taxon>Euphorbiaceae</taxon>
        <taxon>Acalyphoideae</taxon>
        <taxon>Acalypheae</taxon>
        <taxon>Ricinus</taxon>
    </lineage>
</organism>